<dbReference type="RefSeq" id="YP_009812785.1">
    <property type="nucleotide sequence ID" value="NC_048070.1"/>
</dbReference>
<protein>
    <submittedName>
        <fullName evidence="1">Tail assembly chaperone</fullName>
    </submittedName>
</protein>
<dbReference type="EMBL" id="MH727550">
    <property type="protein sequence ID" value="AYB69444.1"/>
    <property type="molecule type" value="Genomic_DNA"/>
</dbReference>
<evidence type="ECO:0000313" key="1">
    <source>
        <dbReference type="EMBL" id="AYB69444.1"/>
    </source>
</evidence>
<sequence length="117" mass="13471">MATRQLIPAHDPRVMVTIEVPVEGRKKPLVFTAKRWEFQPEQLIDDFQEHLSSAVDPETGKLAEGRKADEMLIDWWLDTLDLADADELKKLTVGEREQLWNIWRAESEIDLGESEAS</sequence>
<keyword evidence="2" id="KW-1185">Reference proteome</keyword>
<dbReference type="Proteomes" id="UP000281572">
    <property type="component" value="Segment"/>
</dbReference>
<dbReference type="GeneID" id="55003858"/>
<reference evidence="2" key="1">
    <citation type="submission" date="2018-08" db="EMBL/GenBank/DDBJ databases">
        <authorList>
            <person name="Pathak A."/>
            <person name="Staton O.A."/>
            <person name="Aldaher A.R."/>
            <person name="Baird K.M."/>
            <person name="Borah A."/>
            <person name="Haggard G.E."/>
            <person name="Meesala S."/>
            <person name="Nealy S.L."/>
            <person name="Ramdas R."/>
            <person name="Rocha M."/>
            <person name="Sristi D."/>
            <person name="Thukral S."/>
            <person name="Walls C.E."/>
            <person name="Waqas M."/>
            <person name="Williams M.R."/>
            <person name="Winters A.K."/>
            <person name="Sahawneh K.J."/>
            <person name="Monti D.L."/>
            <person name="Garlena R.A."/>
            <person name="Russell D.A."/>
            <person name="Pope W.H."/>
            <person name="Jacobs-Sera D."/>
            <person name="Hatfull G.F."/>
        </authorList>
    </citation>
    <scope>NUCLEOTIDE SEQUENCE [LARGE SCALE GENOMIC DNA]</scope>
</reference>
<gene>
    <name evidence="1" type="primary">15</name>
    <name evidence="1" type="ORF">JUICEBOX_15</name>
</gene>
<name>A0A385UHT7_9CAUD</name>
<organism evidence="1 2">
    <name type="scientific">Corynebacterium phage Juicebox</name>
    <dbReference type="NCBI Taxonomy" id="2301600"/>
    <lineage>
        <taxon>Viruses</taxon>
        <taxon>Duplodnaviria</taxon>
        <taxon>Heunggongvirae</taxon>
        <taxon>Uroviricota</taxon>
        <taxon>Caudoviricetes</taxon>
        <taxon>Juiceboxvirus</taxon>
        <taxon>Juiceboxvirus juicebox</taxon>
    </lineage>
</organism>
<accession>A0A385UHT7</accession>
<proteinExistence type="predicted"/>
<evidence type="ECO:0000313" key="2">
    <source>
        <dbReference type="Proteomes" id="UP000281572"/>
    </source>
</evidence>
<dbReference type="KEGG" id="vg:55003858"/>